<reference evidence="9 10" key="1">
    <citation type="journal article" date="2014" name="Nature">
        <title>An environmental bacterial taxon with a large and distinct metabolic repertoire.</title>
        <authorList>
            <person name="Wilson M.C."/>
            <person name="Mori T."/>
            <person name="Ruckert C."/>
            <person name="Uria A.R."/>
            <person name="Helf M.J."/>
            <person name="Takada K."/>
            <person name="Gernert C."/>
            <person name="Steffens U.A."/>
            <person name="Heycke N."/>
            <person name="Schmitt S."/>
            <person name="Rinke C."/>
            <person name="Helfrich E.J."/>
            <person name="Brachmann A.O."/>
            <person name="Gurgui C."/>
            <person name="Wakimoto T."/>
            <person name="Kracht M."/>
            <person name="Crusemann M."/>
            <person name="Hentschel U."/>
            <person name="Abe I."/>
            <person name="Matsunaga S."/>
            <person name="Kalinowski J."/>
            <person name="Takeyama H."/>
            <person name="Piel J."/>
        </authorList>
    </citation>
    <scope>NUCLEOTIDE SEQUENCE [LARGE SCALE GENOMIC DNA]</scope>
    <source>
        <strain evidence="10">TSY1</strain>
    </source>
</reference>
<evidence type="ECO:0000256" key="3">
    <source>
        <dbReference type="ARBA" id="ARBA00022723"/>
    </source>
</evidence>
<name>W4L9R1_ENTF1</name>
<dbReference type="InterPro" id="IPR017900">
    <property type="entry name" value="4Fe4S_Fe_S_CS"/>
</dbReference>
<evidence type="ECO:0000256" key="2">
    <source>
        <dbReference type="ARBA" id="ARBA00022485"/>
    </source>
</evidence>
<dbReference type="Pfam" id="PF13746">
    <property type="entry name" value="Fer4_18"/>
    <property type="match status" value="1"/>
</dbReference>
<feature type="domain" description="4Fe-4S ferredoxin-type" evidence="8">
    <location>
        <begin position="211"/>
        <end position="241"/>
    </location>
</feature>
<evidence type="ECO:0000256" key="4">
    <source>
        <dbReference type="ARBA" id="ARBA00022982"/>
    </source>
</evidence>
<dbReference type="Gene3D" id="3.30.70.20">
    <property type="match status" value="1"/>
</dbReference>
<evidence type="ECO:0000256" key="1">
    <source>
        <dbReference type="ARBA" id="ARBA00022448"/>
    </source>
</evidence>
<proteinExistence type="predicted"/>
<evidence type="ECO:0000256" key="6">
    <source>
        <dbReference type="ARBA" id="ARBA00023014"/>
    </source>
</evidence>
<comment type="caution">
    <text evidence="9">The sequence shown here is derived from an EMBL/GenBank/DDBJ whole genome shotgun (WGS) entry which is preliminary data.</text>
</comment>
<dbReference type="InterPro" id="IPR017896">
    <property type="entry name" value="4Fe4S_Fe-S-bd"/>
</dbReference>
<accession>W4L9R1</accession>
<feature type="transmembrane region" description="Helical" evidence="7">
    <location>
        <begin position="64"/>
        <end position="85"/>
    </location>
</feature>
<evidence type="ECO:0000259" key="8">
    <source>
        <dbReference type="PROSITE" id="PS51379"/>
    </source>
</evidence>
<organism evidence="9 10">
    <name type="scientific">Entotheonella factor</name>
    <dbReference type="NCBI Taxonomy" id="1429438"/>
    <lineage>
        <taxon>Bacteria</taxon>
        <taxon>Pseudomonadati</taxon>
        <taxon>Nitrospinota/Tectimicrobiota group</taxon>
        <taxon>Candidatus Tectimicrobiota</taxon>
        <taxon>Candidatus Entotheonellia</taxon>
        <taxon>Candidatus Entotheonellales</taxon>
        <taxon>Candidatus Entotheonellaceae</taxon>
        <taxon>Candidatus Entotheonella</taxon>
    </lineage>
</organism>
<dbReference type="PANTHER" id="PTHR30176:SF3">
    <property type="entry name" value="FERREDOXIN-TYPE PROTEIN NAPH"/>
    <property type="match status" value="1"/>
</dbReference>
<dbReference type="GO" id="GO:0051539">
    <property type="term" value="F:4 iron, 4 sulfur cluster binding"/>
    <property type="evidence" value="ECO:0007669"/>
    <property type="project" value="UniProtKB-KW"/>
</dbReference>
<keyword evidence="3" id="KW-0479">Metal-binding</keyword>
<dbReference type="GO" id="GO:0005886">
    <property type="term" value="C:plasma membrane"/>
    <property type="evidence" value="ECO:0007669"/>
    <property type="project" value="TreeGrafter"/>
</dbReference>
<keyword evidence="6" id="KW-0411">Iron-sulfur</keyword>
<evidence type="ECO:0000256" key="7">
    <source>
        <dbReference type="SAM" id="Phobius"/>
    </source>
</evidence>
<dbReference type="Proteomes" id="UP000019141">
    <property type="component" value="Unassembled WGS sequence"/>
</dbReference>
<feature type="transmembrane region" description="Helical" evidence="7">
    <location>
        <begin position="34"/>
        <end position="52"/>
    </location>
</feature>
<protein>
    <recommendedName>
        <fullName evidence="8">4Fe-4S ferredoxin-type domain-containing protein</fullName>
    </recommendedName>
</protein>
<dbReference type="GO" id="GO:0046872">
    <property type="term" value="F:metal ion binding"/>
    <property type="evidence" value="ECO:0007669"/>
    <property type="project" value="UniProtKB-KW"/>
</dbReference>
<evidence type="ECO:0000313" key="9">
    <source>
        <dbReference type="EMBL" id="ETW94803.1"/>
    </source>
</evidence>
<evidence type="ECO:0000313" key="10">
    <source>
        <dbReference type="Proteomes" id="UP000019141"/>
    </source>
</evidence>
<dbReference type="HOGENOM" id="CLU_1007513_0_0_7"/>
<feature type="transmembrane region" description="Helical" evidence="7">
    <location>
        <begin position="131"/>
        <end position="153"/>
    </location>
</feature>
<dbReference type="InterPro" id="IPR051684">
    <property type="entry name" value="Electron_Trans/Redox"/>
</dbReference>
<evidence type="ECO:0000256" key="5">
    <source>
        <dbReference type="ARBA" id="ARBA00023004"/>
    </source>
</evidence>
<keyword evidence="1" id="KW-0813">Transport</keyword>
<feature type="transmembrane region" description="Helical" evidence="7">
    <location>
        <begin position="97"/>
        <end position="119"/>
    </location>
</feature>
<keyword evidence="4" id="KW-0249">Electron transport</keyword>
<keyword evidence="7" id="KW-0472">Membrane</keyword>
<keyword evidence="7" id="KW-1133">Transmembrane helix</keyword>
<dbReference type="AlphaFoldDB" id="W4L9R1"/>
<gene>
    <name evidence="9" type="ORF">ETSY1_33270</name>
</gene>
<dbReference type="PROSITE" id="PS00198">
    <property type="entry name" value="4FE4S_FER_1"/>
    <property type="match status" value="1"/>
</dbReference>
<keyword evidence="5" id="KW-0408">Iron</keyword>
<dbReference type="EMBL" id="AZHW01001003">
    <property type="protein sequence ID" value="ETW94803.1"/>
    <property type="molecule type" value="Genomic_DNA"/>
</dbReference>
<dbReference type="PANTHER" id="PTHR30176">
    <property type="entry name" value="FERREDOXIN-TYPE PROTEIN NAPH"/>
    <property type="match status" value="1"/>
</dbReference>
<feature type="transmembrane region" description="Helical" evidence="7">
    <location>
        <begin position="165"/>
        <end position="184"/>
    </location>
</feature>
<dbReference type="SUPFAM" id="SSF54862">
    <property type="entry name" value="4Fe-4S ferredoxins"/>
    <property type="match status" value="1"/>
</dbReference>
<sequence length="301" mass="34359">MAKPAFFDYPAFKKTKIPAVRVAHWKPVTVYTRWRWVVQAVIVLAFVIVPYMRWLKLDFTNDQYWLLGHEMSMVIALQAVVVLWFGTYFVNFFENYLVGRLLCGWICPWGLLNRLGMIINHLLRRHPRRALALVFSNLVFAIAATLVVMNWALDLSTLVNPQHAYFGWTWCILAGLTVLGFAILHKMGFTFCETICPFGMYLTVVTQKNSLRVVFDAGRACVDCGLCTQVCPMDLSPREMDFRDPMNGGFGQCILCGDCIDVCRKRMAPEGLPAPLRWNTEKNILPLLPPETRTNTTGLQP</sequence>
<keyword evidence="2" id="KW-0004">4Fe-4S</keyword>
<dbReference type="PROSITE" id="PS51379">
    <property type="entry name" value="4FE4S_FER_2"/>
    <property type="match status" value="1"/>
</dbReference>
<keyword evidence="10" id="KW-1185">Reference proteome</keyword>
<keyword evidence="7" id="KW-0812">Transmembrane</keyword>